<protein>
    <submittedName>
        <fullName evidence="6">TetR family transcriptional regulator</fullName>
    </submittedName>
</protein>
<feature type="domain" description="HTH tetR-type" evidence="5">
    <location>
        <begin position="5"/>
        <end position="65"/>
    </location>
</feature>
<dbReference type="InterPro" id="IPR050109">
    <property type="entry name" value="HTH-type_TetR-like_transc_reg"/>
</dbReference>
<dbReference type="Pfam" id="PF00440">
    <property type="entry name" value="TetR_N"/>
    <property type="match status" value="1"/>
</dbReference>
<name>A0ABV3G1F1_9NOCA</name>
<proteinExistence type="predicted"/>
<dbReference type="Gene3D" id="1.10.357.10">
    <property type="entry name" value="Tetracycline Repressor, domain 2"/>
    <property type="match status" value="1"/>
</dbReference>
<evidence type="ECO:0000256" key="4">
    <source>
        <dbReference type="PROSITE-ProRule" id="PRU00335"/>
    </source>
</evidence>
<dbReference type="PROSITE" id="PS50977">
    <property type="entry name" value="HTH_TETR_2"/>
    <property type="match status" value="1"/>
</dbReference>
<comment type="caution">
    <text evidence="6">The sequence shown here is derived from an EMBL/GenBank/DDBJ whole genome shotgun (WGS) entry which is preliminary data.</text>
</comment>
<keyword evidence="7" id="KW-1185">Reference proteome</keyword>
<dbReference type="PANTHER" id="PTHR30055:SF234">
    <property type="entry name" value="HTH-TYPE TRANSCRIPTIONAL REGULATOR BETI"/>
    <property type="match status" value="1"/>
</dbReference>
<keyword evidence="3" id="KW-0804">Transcription</keyword>
<gene>
    <name evidence="6" type="ORF">AB0I48_28475</name>
</gene>
<dbReference type="Pfam" id="PF17925">
    <property type="entry name" value="TetR_C_20"/>
    <property type="match status" value="1"/>
</dbReference>
<organism evidence="6 7">
    <name type="scientific">Nocardia aurea</name>
    <dbReference type="NCBI Taxonomy" id="2144174"/>
    <lineage>
        <taxon>Bacteria</taxon>
        <taxon>Bacillati</taxon>
        <taxon>Actinomycetota</taxon>
        <taxon>Actinomycetes</taxon>
        <taxon>Mycobacteriales</taxon>
        <taxon>Nocardiaceae</taxon>
        <taxon>Nocardia</taxon>
    </lineage>
</organism>
<evidence type="ECO:0000256" key="2">
    <source>
        <dbReference type="ARBA" id="ARBA00023125"/>
    </source>
</evidence>
<keyword evidence="2 4" id="KW-0238">DNA-binding</keyword>
<accession>A0ABV3G1F1</accession>
<evidence type="ECO:0000259" key="5">
    <source>
        <dbReference type="PROSITE" id="PS50977"/>
    </source>
</evidence>
<dbReference type="InterPro" id="IPR001647">
    <property type="entry name" value="HTH_TetR"/>
</dbReference>
<evidence type="ECO:0000313" key="6">
    <source>
        <dbReference type="EMBL" id="MEV0711509.1"/>
    </source>
</evidence>
<sequence length="201" mass="21813">MGSESETSSRILAVVLDSLERVGYDGLYLQEVARGARVSLSTIYKLFGTRDQLIVAALEQWMARTSYTDLAAIDPDETLREGLMRLFRRVFEPWEHSPKLLEAYHKARTGPDGSRLEAQGITALVPAAGAVLAGADPDYLDDIGRVLTGLSYGLIGRYVDGALEITDILPTLEKAVFRLTADNESAANSAHISRAQSPTGS</sequence>
<feature type="DNA-binding region" description="H-T-H motif" evidence="4">
    <location>
        <begin position="28"/>
        <end position="47"/>
    </location>
</feature>
<dbReference type="SUPFAM" id="SSF46689">
    <property type="entry name" value="Homeodomain-like"/>
    <property type="match status" value="1"/>
</dbReference>
<dbReference type="PANTHER" id="PTHR30055">
    <property type="entry name" value="HTH-TYPE TRANSCRIPTIONAL REGULATOR RUTR"/>
    <property type="match status" value="1"/>
</dbReference>
<evidence type="ECO:0000256" key="1">
    <source>
        <dbReference type="ARBA" id="ARBA00023015"/>
    </source>
</evidence>
<reference evidence="6 7" key="1">
    <citation type="submission" date="2024-06" db="EMBL/GenBank/DDBJ databases">
        <title>The Natural Products Discovery Center: Release of the First 8490 Sequenced Strains for Exploring Actinobacteria Biosynthetic Diversity.</title>
        <authorList>
            <person name="Kalkreuter E."/>
            <person name="Kautsar S.A."/>
            <person name="Yang D."/>
            <person name="Bader C.D."/>
            <person name="Teijaro C.N."/>
            <person name="Fluegel L."/>
            <person name="Davis C.M."/>
            <person name="Simpson J.R."/>
            <person name="Lauterbach L."/>
            <person name="Steele A.D."/>
            <person name="Gui C."/>
            <person name="Meng S."/>
            <person name="Li G."/>
            <person name="Viehrig K."/>
            <person name="Ye F."/>
            <person name="Su P."/>
            <person name="Kiefer A.F."/>
            <person name="Nichols A."/>
            <person name="Cepeda A.J."/>
            <person name="Yan W."/>
            <person name="Fan B."/>
            <person name="Jiang Y."/>
            <person name="Adhikari A."/>
            <person name="Zheng C.-J."/>
            <person name="Schuster L."/>
            <person name="Cowan T.M."/>
            <person name="Smanski M.J."/>
            <person name="Chevrette M.G."/>
            <person name="De Carvalho L.P.S."/>
            <person name="Shen B."/>
        </authorList>
    </citation>
    <scope>NUCLEOTIDE SEQUENCE [LARGE SCALE GENOMIC DNA]</scope>
    <source>
        <strain evidence="6 7">NPDC050403</strain>
    </source>
</reference>
<dbReference type="Proteomes" id="UP001551695">
    <property type="component" value="Unassembled WGS sequence"/>
</dbReference>
<dbReference type="InterPro" id="IPR041642">
    <property type="entry name" value="KstR_C"/>
</dbReference>
<evidence type="ECO:0000313" key="7">
    <source>
        <dbReference type="Proteomes" id="UP001551695"/>
    </source>
</evidence>
<evidence type="ECO:0000256" key="3">
    <source>
        <dbReference type="ARBA" id="ARBA00023163"/>
    </source>
</evidence>
<dbReference type="InterPro" id="IPR009057">
    <property type="entry name" value="Homeodomain-like_sf"/>
</dbReference>
<keyword evidence="1" id="KW-0805">Transcription regulation</keyword>
<dbReference type="EMBL" id="JBFAKC010000015">
    <property type="protein sequence ID" value="MEV0711509.1"/>
    <property type="molecule type" value="Genomic_DNA"/>
</dbReference>
<dbReference type="RefSeq" id="WP_357787928.1">
    <property type="nucleotide sequence ID" value="NZ_JBFAKC010000015.1"/>
</dbReference>